<reference evidence="2" key="1">
    <citation type="submission" date="2019-11" db="EMBL/GenBank/DDBJ databases">
        <title>Bipolaris sorokiniana Genome sequencing.</title>
        <authorList>
            <person name="Wang H."/>
        </authorList>
    </citation>
    <scope>NUCLEOTIDE SEQUENCE</scope>
</reference>
<gene>
    <name evidence="2" type="ORF">GGP41_004478</name>
</gene>
<protein>
    <recommendedName>
        <fullName evidence="4">Secreted protein</fullName>
    </recommendedName>
</protein>
<name>A0A8H5ZAD8_COCSA</name>
<evidence type="ECO:0000256" key="1">
    <source>
        <dbReference type="SAM" id="SignalP"/>
    </source>
</evidence>
<feature type="chain" id="PRO_5034016421" description="Secreted protein" evidence="1">
    <location>
        <begin position="26"/>
        <end position="125"/>
    </location>
</feature>
<dbReference type="EMBL" id="WNKQ01000024">
    <property type="protein sequence ID" value="KAF5844363.1"/>
    <property type="molecule type" value="Genomic_DNA"/>
</dbReference>
<proteinExistence type="predicted"/>
<evidence type="ECO:0000313" key="3">
    <source>
        <dbReference type="Proteomes" id="UP000624244"/>
    </source>
</evidence>
<dbReference type="Proteomes" id="UP000624244">
    <property type="component" value="Unassembled WGS sequence"/>
</dbReference>
<keyword evidence="1" id="KW-0732">Signal</keyword>
<accession>A0A8H5ZAD8</accession>
<dbReference type="AlphaFoldDB" id="A0A8H5ZAD8"/>
<feature type="signal peptide" evidence="1">
    <location>
        <begin position="1"/>
        <end position="25"/>
    </location>
</feature>
<sequence>MFLRIIPAFSAYVLRIWLGFKCVTGLTAGWCQGKICKIGERREVTISHKKDLQRQYGDTSRDVVESRNRHRRVEQLVVWTPQRRGCQDCHCVSCVTAKAAALNTKTTLQLEAIQPHAITITVDFP</sequence>
<comment type="caution">
    <text evidence="2">The sequence shown here is derived from an EMBL/GenBank/DDBJ whole genome shotgun (WGS) entry which is preliminary data.</text>
</comment>
<organism evidence="2 3">
    <name type="scientific">Cochliobolus sativus</name>
    <name type="common">Common root rot and spot blotch fungus</name>
    <name type="synonym">Bipolaris sorokiniana</name>
    <dbReference type="NCBI Taxonomy" id="45130"/>
    <lineage>
        <taxon>Eukaryota</taxon>
        <taxon>Fungi</taxon>
        <taxon>Dikarya</taxon>
        <taxon>Ascomycota</taxon>
        <taxon>Pezizomycotina</taxon>
        <taxon>Dothideomycetes</taxon>
        <taxon>Pleosporomycetidae</taxon>
        <taxon>Pleosporales</taxon>
        <taxon>Pleosporineae</taxon>
        <taxon>Pleosporaceae</taxon>
        <taxon>Bipolaris</taxon>
    </lineage>
</organism>
<evidence type="ECO:0008006" key="4">
    <source>
        <dbReference type="Google" id="ProtNLM"/>
    </source>
</evidence>
<evidence type="ECO:0000313" key="2">
    <source>
        <dbReference type="EMBL" id="KAF5844363.1"/>
    </source>
</evidence>